<sequence>MMTVREATVGTYHIAGDLLRASVRTAGAELCRLQTGSGMDLLWDGDPAVWARQAPNLFPIVGALKNDRLRHKGRDHALGRHGFARDREWALKRLTAHSVTLRLCDDEGTRAAYPFPFELCVTFRIDGNQLRVQYDLHNPGGSVLFASLGAHPAFRWPLHPDIPRESHRMVFEKPEMAFLPVLDARGLLGAGNQPSPLKNRELALRDEIFQEDALIFNPVESRFLRYSAPGAPVVEVSWEGFPQLGIWTRPGAGFVCIEPWRGFASPAAFDGEFGEKPGVFQVGAGATTTSAYTVRVLPG</sequence>
<dbReference type="InterPro" id="IPR037481">
    <property type="entry name" value="LacX"/>
</dbReference>
<reference evidence="2" key="1">
    <citation type="journal article" date="2023" name="Int. J. Syst. Evol. Microbiol.">
        <title>Mesoterricola silvestris gen. nov., sp. nov., Mesoterricola sediminis sp. nov., Geothrix oryzae sp. nov., Geothrix edaphica sp. nov., Geothrix rubra sp. nov., and Geothrix limicola sp. nov., six novel members of Acidobacteriota isolated from soils.</title>
        <authorList>
            <person name="Itoh H."/>
            <person name="Sugisawa Y."/>
            <person name="Mise K."/>
            <person name="Xu Z."/>
            <person name="Kuniyasu M."/>
            <person name="Ushijima N."/>
            <person name="Kawano K."/>
            <person name="Kobayashi E."/>
            <person name="Shiratori Y."/>
            <person name="Masuda Y."/>
            <person name="Senoo K."/>
        </authorList>
    </citation>
    <scope>NUCLEOTIDE SEQUENCE [LARGE SCALE GENOMIC DNA]</scope>
    <source>
        <strain evidence="2">W79</strain>
    </source>
</reference>
<gene>
    <name evidence="1" type="ORF">METEAL_12590</name>
</gene>
<evidence type="ECO:0000313" key="2">
    <source>
        <dbReference type="Proteomes" id="UP001238179"/>
    </source>
</evidence>
<dbReference type="GO" id="GO:0016853">
    <property type="term" value="F:isomerase activity"/>
    <property type="evidence" value="ECO:0007669"/>
    <property type="project" value="InterPro"/>
</dbReference>
<dbReference type="GO" id="GO:0005975">
    <property type="term" value="P:carbohydrate metabolic process"/>
    <property type="evidence" value="ECO:0007669"/>
    <property type="project" value="InterPro"/>
</dbReference>
<dbReference type="SUPFAM" id="SSF74650">
    <property type="entry name" value="Galactose mutarotase-like"/>
    <property type="match status" value="1"/>
</dbReference>
<dbReference type="Pfam" id="PF01263">
    <property type="entry name" value="Aldose_epim"/>
    <property type="match status" value="1"/>
</dbReference>
<protein>
    <submittedName>
        <fullName evidence="1">Aldose 1-epimerase</fullName>
    </submittedName>
</protein>
<keyword evidence="2" id="KW-1185">Reference proteome</keyword>
<dbReference type="InterPro" id="IPR008183">
    <property type="entry name" value="Aldose_1/G6P_1-epimerase"/>
</dbReference>
<dbReference type="Gene3D" id="2.70.98.10">
    <property type="match status" value="1"/>
</dbReference>
<name>A0AA48GM91_9BACT</name>
<dbReference type="InterPro" id="IPR011013">
    <property type="entry name" value="Gal_mutarotase_sf_dom"/>
</dbReference>
<dbReference type="Proteomes" id="UP001238179">
    <property type="component" value="Chromosome"/>
</dbReference>
<evidence type="ECO:0000313" key="1">
    <source>
        <dbReference type="EMBL" id="BDU72085.1"/>
    </source>
</evidence>
<organism evidence="1 2">
    <name type="scientific">Mesoterricola silvestris</name>
    <dbReference type="NCBI Taxonomy" id="2927979"/>
    <lineage>
        <taxon>Bacteria</taxon>
        <taxon>Pseudomonadati</taxon>
        <taxon>Acidobacteriota</taxon>
        <taxon>Holophagae</taxon>
        <taxon>Holophagales</taxon>
        <taxon>Holophagaceae</taxon>
        <taxon>Mesoterricola</taxon>
    </lineage>
</organism>
<dbReference type="AlphaFoldDB" id="A0AA48GM91"/>
<dbReference type="EMBL" id="AP027080">
    <property type="protein sequence ID" value="BDU72085.1"/>
    <property type="molecule type" value="Genomic_DNA"/>
</dbReference>
<dbReference type="CDD" id="cd09024">
    <property type="entry name" value="Aldose_epim_lacX"/>
    <property type="match status" value="1"/>
</dbReference>
<dbReference type="KEGG" id="msil:METEAL_12590"/>
<dbReference type="GO" id="GO:0030246">
    <property type="term" value="F:carbohydrate binding"/>
    <property type="evidence" value="ECO:0007669"/>
    <property type="project" value="InterPro"/>
</dbReference>
<accession>A0AA48GM91</accession>
<dbReference type="InterPro" id="IPR014718">
    <property type="entry name" value="GH-type_carb-bd"/>
</dbReference>
<proteinExistence type="predicted"/>